<keyword evidence="6" id="KW-0539">Nucleus</keyword>
<dbReference type="PIRSF" id="PIRSF031032">
    <property type="entry name" value="TMP_97_prd"/>
    <property type="match status" value="1"/>
</dbReference>
<reference evidence="8" key="2">
    <citation type="submission" date="2025-09" db="UniProtKB">
        <authorList>
            <consortium name="Ensembl"/>
        </authorList>
    </citation>
    <scope>IDENTIFICATION</scope>
</reference>
<feature type="transmembrane region" description="Helical" evidence="6">
    <location>
        <begin position="97"/>
        <end position="119"/>
    </location>
</feature>
<dbReference type="AlphaFoldDB" id="A0A8C4Z1F2"/>
<accession>A0A8C4Z1F2</accession>
<comment type="subcellular location">
    <subcellularLocation>
        <location evidence="6">Rough endoplasmic reticulum membrane</location>
        <topology evidence="6">Multi-pass membrane protein</topology>
    </subcellularLocation>
    <subcellularLocation>
        <location evidence="6">Nucleus membrane</location>
        <topology evidence="6">Multi-pass membrane protein</topology>
    </subcellularLocation>
</comment>
<dbReference type="KEGG" id="gmh:115528825"/>
<dbReference type="GeneTree" id="ENSGT00390000007149"/>
<dbReference type="InterPro" id="IPR033118">
    <property type="entry name" value="EXPERA"/>
</dbReference>
<evidence type="ECO:0000256" key="1">
    <source>
        <dbReference type="ARBA" id="ARBA00009096"/>
    </source>
</evidence>
<dbReference type="Proteomes" id="UP000694546">
    <property type="component" value="Chromosome 16"/>
</dbReference>
<keyword evidence="3 6" id="KW-0256">Endoplasmic reticulum</keyword>
<reference evidence="8" key="1">
    <citation type="submission" date="2025-08" db="UniProtKB">
        <authorList>
            <consortium name="Ensembl"/>
        </authorList>
    </citation>
    <scope>IDENTIFICATION</scope>
</reference>
<evidence type="ECO:0000313" key="9">
    <source>
        <dbReference type="Proteomes" id="UP000694546"/>
    </source>
</evidence>
<gene>
    <name evidence="8" type="primary">tmem97</name>
</gene>
<dbReference type="InterPro" id="IPR051987">
    <property type="entry name" value="Sigma-2_receptor-like"/>
</dbReference>
<name>A0A8C4Z1F2_GADMO</name>
<evidence type="ECO:0000259" key="7">
    <source>
        <dbReference type="PROSITE" id="PS51751"/>
    </source>
</evidence>
<dbReference type="OMA" id="EFKDPMV"/>
<dbReference type="Ensembl" id="ENSGMOT00000002925.2">
    <property type="protein sequence ID" value="ENSGMOP00000002834.2"/>
    <property type="gene ID" value="ENSGMOG00000002700.2"/>
</dbReference>
<dbReference type="GeneID" id="115528825"/>
<evidence type="ECO:0000256" key="6">
    <source>
        <dbReference type="PIRNR" id="PIRNR031032"/>
    </source>
</evidence>
<dbReference type="GO" id="GO:0030867">
    <property type="term" value="C:rough endoplasmic reticulum membrane"/>
    <property type="evidence" value="ECO:0007669"/>
    <property type="project" value="UniProtKB-SubCell"/>
</dbReference>
<keyword evidence="4 6" id="KW-1133">Transmembrane helix</keyword>
<dbReference type="PROSITE" id="PS51751">
    <property type="entry name" value="EXPERA"/>
    <property type="match status" value="1"/>
</dbReference>
<dbReference type="CTD" id="27346"/>
<evidence type="ECO:0000256" key="2">
    <source>
        <dbReference type="ARBA" id="ARBA00022692"/>
    </source>
</evidence>
<dbReference type="GO" id="GO:0005886">
    <property type="term" value="C:plasma membrane"/>
    <property type="evidence" value="ECO:0007669"/>
    <property type="project" value="UniProtKB-UniRule"/>
</dbReference>
<comment type="function">
    <text evidence="6">Sigma-2 receptor which contributes to ameliorate dysfunctional cellular processes and slow degenerative progression by regulating cell functions including cholesterol biosynthesis/trafficking, membrane trafficking, autophagy, lipid membrane-bound protein trafficking, and receptor stabilization at the cell surface. Forms a ternary complex with PGRMC1 receptor and low density lipoprotein receptor/LDLR at the plasma membrane, which increases LDLR-mediated LDL cholesterol internalization. Decreases lysosomal sterol transporter NPC1 availability to the cell, probably through NPC1-binding, hence controlling lipid transport, including cholesterol and LBPA, outside of late endosome/lysosome. Binds regio- and stereoselective ligand 20(S)-hydroxycholesterol (20(S)-OHC), thereby linking OHC binding to cholesterol homeostasis. Also able to bind cholesterol. Binds histatin 1 (Hst 1)/HN1 salivary peptide at the ER membrane, which is critical for increasing mitochondria-ER contacts and stimulating Hst1 wound healing properties. May alter the activity of some cytochrome P450 proteins. Although shows homologies with sterol isomerases (EXPERA domain), not able to catalyze sterol isomerization. However, may act as sensors of these molecules. Acts as a quality control factor in the ER, promoting the proteolytic degradation of nonproductive and extramitochondrial precursor proteins in the ER membrane thus removing them from the ER surface.</text>
</comment>
<evidence type="ECO:0000256" key="3">
    <source>
        <dbReference type="ARBA" id="ARBA00022824"/>
    </source>
</evidence>
<feature type="transmembrane region" description="Helical" evidence="6">
    <location>
        <begin position="9"/>
        <end position="30"/>
    </location>
</feature>
<dbReference type="InterPro" id="IPR016964">
    <property type="entry name" value="Sigma2_recept"/>
</dbReference>
<feature type="domain" description="EXPERA" evidence="7">
    <location>
        <begin position="6"/>
        <end position="151"/>
    </location>
</feature>
<comment type="similarity">
    <text evidence="1">Belongs to the TMEM97/sigma-2 receptor family.</text>
</comment>
<evidence type="ECO:0000256" key="4">
    <source>
        <dbReference type="ARBA" id="ARBA00022989"/>
    </source>
</evidence>
<dbReference type="Pfam" id="PF05241">
    <property type="entry name" value="EBP"/>
    <property type="match status" value="1"/>
</dbReference>
<evidence type="ECO:0000313" key="8">
    <source>
        <dbReference type="Ensembl" id="ENSGMOP00000002834.2"/>
    </source>
</evidence>
<keyword evidence="9" id="KW-1185">Reference proteome</keyword>
<dbReference type="OrthoDB" id="433124at2759"/>
<feature type="transmembrane region" description="Helical" evidence="6">
    <location>
        <begin position="139"/>
        <end position="156"/>
    </location>
</feature>
<proteinExistence type="inferred from homology"/>
<keyword evidence="5 6" id="KW-0472">Membrane</keyword>
<protein>
    <recommendedName>
        <fullName evidence="6">Transmembrane protein 97</fullName>
    </recommendedName>
</protein>
<keyword evidence="2 6" id="KW-0812">Transmembrane</keyword>
<dbReference type="GO" id="GO:0031965">
    <property type="term" value="C:nuclear membrane"/>
    <property type="evidence" value="ECO:0007669"/>
    <property type="project" value="UniProtKB-SubCell"/>
</dbReference>
<dbReference type="PANTHER" id="PTHR31204:SF1">
    <property type="entry name" value="SIGMA INTRACELLULAR RECEPTOR 2"/>
    <property type="match status" value="1"/>
</dbReference>
<dbReference type="GO" id="GO:0005764">
    <property type="term" value="C:lysosome"/>
    <property type="evidence" value="ECO:0007669"/>
    <property type="project" value="UniProtKB-UniRule"/>
</dbReference>
<evidence type="ECO:0000256" key="5">
    <source>
        <dbReference type="ARBA" id="ARBA00023136"/>
    </source>
</evidence>
<feature type="transmembrane region" description="Helical" evidence="6">
    <location>
        <begin position="61"/>
        <end position="85"/>
    </location>
</feature>
<sequence length="176" mass="20130">MGIRLLEYIFLFYFASHIPITLFIDLQALLPDQVYPNVLKDLLRWYAEEFKDPMVVDPPTWFKSFILCEALVQMPFFPVAAYAFFKGGCKWIRTPAIIYSTHVATTLVPILAHVLLFPFPLKPNAGPQTSKERLTLVSIYAPYLLVPLMLLFTMLFSSTYNSNSKVGNSSAKIKRQ</sequence>
<organism evidence="8 9">
    <name type="scientific">Gadus morhua</name>
    <name type="common">Atlantic cod</name>
    <dbReference type="NCBI Taxonomy" id="8049"/>
    <lineage>
        <taxon>Eukaryota</taxon>
        <taxon>Metazoa</taxon>
        <taxon>Chordata</taxon>
        <taxon>Craniata</taxon>
        <taxon>Vertebrata</taxon>
        <taxon>Euteleostomi</taxon>
        <taxon>Actinopterygii</taxon>
        <taxon>Neopterygii</taxon>
        <taxon>Teleostei</taxon>
        <taxon>Neoteleostei</taxon>
        <taxon>Acanthomorphata</taxon>
        <taxon>Zeiogadaria</taxon>
        <taxon>Gadariae</taxon>
        <taxon>Gadiformes</taxon>
        <taxon>Gadoidei</taxon>
        <taxon>Gadidae</taxon>
        <taxon>Gadus</taxon>
    </lineage>
</organism>
<dbReference type="RefSeq" id="XP_030193035.1">
    <property type="nucleotide sequence ID" value="XM_030337175.1"/>
</dbReference>
<dbReference type="PANTHER" id="PTHR31204">
    <property type="entry name" value="SIGMA INTRACELLULAR RECEPTOR 2"/>
    <property type="match status" value="1"/>
</dbReference>